<comment type="caution">
    <text evidence="2">The sequence shown here is derived from an EMBL/GenBank/DDBJ whole genome shotgun (WGS) entry which is preliminary data.</text>
</comment>
<sequence>MTRTLGFFDLALALKLLALWSRRGGSSAVRWWVRPGRIDELGQPYWHNEIVALLLVPYFAQLALVAGPLALPGIHSAMTATGVIAEVVVGLAVTVPFGYRTALPVHIYPQWLKAERARALEWIRAAWQARPNR</sequence>
<dbReference type="RefSeq" id="WP_345311372.1">
    <property type="nucleotide sequence ID" value="NZ_BAABLN010000031.1"/>
</dbReference>
<feature type="transmembrane region" description="Helical" evidence="1">
    <location>
        <begin position="50"/>
        <end position="71"/>
    </location>
</feature>
<reference evidence="3" key="1">
    <citation type="journal article" date="2019" name="Int. J. Syst. Evol. Microbiol.">
        <title>The Global Catalogue of Microorganisms (GCM) 10K type strain sequencing project: providing services to taxonomists for standard genome sequencing and annotation.</title>
        <authorList>
            <consortium name="The Broad Institute Genomics Platform"/>
            <consortium name="The Broad Institute Genome Sequencing Center for Infectious Disease"/>
            <person name="Wu L."/>
            <person name="Ma J."/>
        </authorList>
    </citation>
    <scope>NUCLEOTIDE SEQUENCE [LARGE SCALE GENOMIC DNA]</scope>
    <source>
        <strain evidence="3">JCM 18958</strain>
    </source>
</reference>
<accession>A0ABP8X6B3</accession>
<name>A0ABP8X6B3_9MICC</name>
<keyword evidence="1" id="KW-0812">Transmembrane</keyword>
<proteinExistence type="predicted"/>
<keyword evidence="1" id="KW-0472">Membrane</keyword>
<dbReference type="EMBL" id="BAABLN010000031">
    <property type="protein sequence ID" value="GAA4701248.1"/>
    <property type="molecule type" value="Genomic_DNA"/>
</dbReference>
<organism evidence="2 3">
    <name type="scientific">Kocuria gwangalliensis</name>
    <dbReference type="NCBI Taxonomy" id="501592"/>
    <lineage>
        <taxon>Bacteria</taxon>
        <taxon>Bacillati</taxon>
        <taxon>Actinomycetota</taxon>
        <taxon>Actinomycetes</taxon>
        <taxon>Micrococcales</taxon>
        <taxon>Micrococcaceae</taxon>
        <taxon>Kocuria</taxon>
    </lineage>
</organism>
<dbReference type="Proteomes" id="UP001501446">
    <property type="component" value="Unassembled WGS sequence"/>
</dbReference>
<gene>
    <name evidence="2" type="ORF">GCM10025781_19510</name>
</gene>
<protein>
    <submittedName>
        <fullName evidence="2">Uncharacterized protein</fullName>
    </submittedName>
</protein>
<evidence type="ECO:0000256" key="1">
    <source>
        <dbReference type="SAM" id="Phobius"/>
    </source>
</evidence>
<feature type="transmembrane region" description="Helical" evidence="1">
    <location>
        <begin position="78"/>
        <end position="99"/>
    </location>
</feature>
<keyword evidence="1" id="KW-1133">Transmembrane helix</keyword>
<keyword evidence="3" id="KW-1185">Reference proteome</keyword>
<evidence type="ECO:0000313" key="3">
    <source>
        <dbReference type="Proteomes" id="UP001501446"/>
    </source>
</evidence>
<evidence type="ECO:0000313" key="2">
    <source>
        <dbReference type="EMBL" id="GAA4701248.1"/>
    </source>
</evidence>